<sequence length="198" mass="22048">MKSYLTRVLLVTAAAIVLWFGYTEFLHHSRSTDFTPAGITGVQHLGNGYLISSFYVDKYGGDSVGRDGGGGSIVCCAMLPLKWRPGLAVEVRWRVEDWTRENRAEIDAGNYQSVTEKGVYIAKVPIEQYDEPHDLYVHFFPRGRVRVLSTKYSVSSPVHPVLFGQREGGLLATAGLPIRAIFSPSELAEISKRSNPWK</sequence>
<dbReference type="InterPro" id="IPR021733">
    <property type="entry name" value="DUF3304"/>
</dbReference>
<name>A0ABX6M7J1_9BURK</name>
<gene>
    <name evidence="1" type="ORF">HH213_09500</name>
</gene>
<keyword evidence="2" id="KW-1185">Reference proteome</keyword>
<dbReference type="Pfam" id="PF11745">
    <property type="entry name" value="DUF3304"/>
    <property type="match status" value="1"/>
</dbReference>
<evidence type="ECO:0000313" key="1">
    <source>
        <dbReference type="EMBL" id="QJD90292.1"/>
    </source>
</evidence>
<dbReference type="RefSeq" id="WP_169112088.1">
    <property type="nucleotide sequence ID" value="NZ_CP051684.1"/>
</dbReference>
<dbReference type="Proteomes" id="UP000503117">
    <property type="component" value="Chromosome"/>
</dbReference>
<evidence type="ECO:0000313" key="2">
    <source>
        <dbReference type="Proteomes" id="UP000503117"/>
    </source>
</evidence>
<organism evidence="1 2">
    <name type="scientific">Duganella dendranthematis</name>
    <dbReference type="NCBI Taxonomy" id="2728021"/>
    <lineage>
        <taxon>Bacteria</taxon>
        <taxon>Pseudomonadati</taxon>
        <taxon>Pseudomonadota</taxon>
        <taxon>Betaproteobacteria</taxon>
        <taxon>Burkholderiales</taxon>
        <taxon>Oxalobacteraceae</taxon>
        <taxon>Telluria group</taxon>
        <taxon>Duganella</taxon>
    </lineage>
</organism>
<accession>A0ABX6M7J1</accession>
<protein>
    <submittedName>
        <fullName evidence="1">DUF3304 domain-containing protein</fullName>
    </submittedName>
</protein>
<dbReference type="EMBL" id="CP051684">
    <property type="protein sequence ID" value="QJD90292.1"/>
    <property type="molecule type" value="Genomic_DNA"/>
</dbReference>
<proteinExistence type="predicted"/>
<reference evidence="1 2" key="1">
    <citation type="submission" date="2020-04" db="EMBL/GenBank/DDBJ databases">
        <title>Genome sequencing of novel species.</title>
        <authorList>
            <person name="Heo J."/>
            <person name="Kim S.-J."/>
            <person name="Kim J.-S."/>
            <person name="Hong S.-B."/>
            <person name="Kwon S.-W."/>
        </authorList>
    </citation>
    <scope>NUCLEOTIDE SEQUENCE [LARGE SCALE GENOMIC DNA]</scope>
    <source>
        <strain evidence="1 2">AF9R3</strain>
    </source>
</reference>